<proteinExistence type="predicted"/>
<accession>A0A0R3LBG4</accession>
<dbReference type="InterPro" id="IPR036291">
    <property type="entry name" value="NAD(P)-bd_dom_sf"/>
</dbReference>
<dbReference type="EMBL" id="LLXZ01000152">
    <property type="protein sequence ID" value="KRR02837.1"/>
    <property type="molecule type" value="Genomic_DNA"/>
</dbReference>
<protein>
    <submittedName>
        <fullName evidence="2">Epimerase</fullName>
    </submittedName>
</protein>
<reference evidence="2 3" key="1">
    <citation type="submission" date="2014-03" db="EMBL/GenBank/DDBJ databases">
        <title>Bradyrhizobium valentinum sp. nov., isolated from effective nodules of Lupinus mariae-josephae, a lupine endemic of basic-lime soils in Eastern Spain.</title>
        <authorList>
            <person name="Duran D."/>
            <person name="Rey L."/>
            <person name="Navarro A."/>
            <person name="Busquets A."/>
            <person name="Imperial J."/>
            <person name="Ruiz-Argueso T."/>
        </authorList>
    </citation>
    <scope>NUCLEOTIDE SEQUENCE [LARGE SCALE GENOMIC DNA]</scope>
    <source>
        <strain evidence="2 3">PAC68</strain>
    </source>
</reference>
<dbReference type="Gene3D" id="3.40.50.720">
    <property type="entry name" value="NAD(P)-binding Rossmann-like Domain"/>
    <property type="match status" value="1"/>
</dbReference>
<dbReference type="InterPro" id="IPR001509">
    <property type="entry name" value="Epimerase_deHydtase"/>
</dbReference>
<feature type="domain" description="NAD-dependent epimerase/dehydratase" evidence="1">
    <location>
        <begin position="3"/>
        <end position="220"/>
    </location>
</feature>
<dbReference type="Proteomes" id="UP000050863">
    <property type="component" value="Unassembled WGS sequence"/>
</dbReference>
<organism evidence="2 3">
    <name type="scientific">Bradyrhizobium jicamae</name>
    <dbReference type="NCBI Taxonomy" id="280332"/>
    <lineage>
        <taxon>Bacteria</taxon>
        <taxon>Pseudomonadati</taxon>
        <taxon>Pseudomonadota</taxon>
        <taxon>Alphaproteobacteria</taxon>
        <taxon>Hyphomicrobiales</taxon>
        <taxon>Nitrobacteraceae</taxon>
        <taxon>Bradyrhizobium</taxon>
    </lineage>
</organism>
<name>A0A0R3LBG4_9BRAD</name>
<dbReference type="Pfam" id="PF01370">
    <property type="entry name" value="Epimerase"/>
    <property type="match status" value="1"/>
</dbReference>
<evidence type="ECO:0000313" key="2">
    <source>
        <dbReference type="EMBL" id="KRR02837.1"/>
    </source>
</evidence>
<dbReference type="STRING" id="280332.CQ12_07145"/>
<comment type="caution">
    <text evidence="2">The sequence shown here is derived from an EMBL/GenBank/DDBJ whole genome shotgun (WGS) entry which is preliminary data.</text>
</comment>
<gene>
    <name evidence="2" type="ORF">CQ12_07145</name>
</gene>
<evidence type="ECO:0000259" key="1">
    <source>
        <dbReference type="Pfam" id="PF01370"/>
    </source>
</evidence>
<evidence type="ECO:0000313" key="3">
    <source>
        <dbReference type="Proteomes" id="UP000050863"/>
    </source>
</evidence>
<sequence length="308" mass="34231">MRILLTGGSSFTGLWFARSLAAKGHAVVAPLRGSDYSGLRGSRVAELRRVAEVIEDCPFGSDRFLDLAGTGSWDLLCQHAAQTGDYRNRDFDVIGAVTDNTKNLVAVLKKMMDRGPVAVVLTGSVFEQDEGAGDTPLRAFSPYGLSKGLTWQHYRFLSETLHFNLGKFVIANPIGPFEEPRFCNYLIRSWFKGEVPAVRTPLYVRDNIHVDLLAQAYADFAERVPLRQGITKLNPSFYVESQGAFAQRFAAEMSSRLGVPCPVTLLQQQEFTEPMVRINTDRTDGAEFGWSEASAWDAEAEFYKQAAR</sequence>
<dbReference type="OrthoDB" id="183072at2"/>
<dbReference type="AlphaFoldDB" id="A0A0R3LBG4"/>
<dbReference type="SUPFAM" id="SSF51735">
    <property type="entry name" value="NAD(P)-binding Rossmann-fold domains"/>
    <property type="match status" value="1"/>
</dbReference>
<dbReference type="RefSeq" id="WP_057837964.1">
    <property type="nucleotide sequence ID" value="NZ_LLXZ01000152.1"/>
</dbReference>
<keyword evidence="3" id="KW-1185">Reference proteome</keyword>